<keyword evidence="2" id="KW-0808">Transferase</keyword>
<proteinExistence type="predicted"/>
<dbReference type="Gene3D" id="3.90.550.10">
    <property type="entry name" value="Spore Coat Polysaccharide Biosynthesis Protein SpsA, Chain A"/>
    <property type="match status" value="1"/>
</dbReference>
<dbReference type="AlphaFoldDB" id="A0A550JHS0"/>
<dbReference type="PANTHER" id="PTHR43685:SF11">
    <property type="entry name" value="GLYCOSYLTRANSFERASE TAGX-RELATED"/>
    <property type="match status" value="1"/>
</dbReference>
<dbReference type="PANTHER" id="PTHR43685">
    <property type="entry name" value="GLYCOSYLTRANSFERASE"/>
    <property type="match status" value="1"/>
</dbReference>
<dbReference type="EMBL" id="VJVV01000003">
    <property type="protein sequence ID" value="TRO82736.1"/>
    <property type="molecule type" value="Genomic_DNA"/>
</dbReference>
<gene>
    <name evidence="2" type="ORF">FL622_06040</name>
</gene>
<dbReference type="Pfam" id="PF00535">
    <property type="entry name" value="Glycos_transf_2"/>
    <property type="match status" value="1"/>
</dbReference>
<dbReference type="InterPro" id="IPR050834">
    <property type="entry name" value="Glycosyltransf_2"/>
</dbReference>
<organism evidence="2 3">
    <name type="scientific">Trichloromonas acetexigens</name>
    <dbReference type="NCBI Taxonomy" id="38815"/>
    <lineage>
        <taxon>Bacteria</taxon>
        <taxon>Pseudomonadati</taxon>
        <taxon>Thermodesulfobacteriota</taxon>
        <taxon>Desulfuromonadia</taxon>
        <taxon>Desulfuromonadales</taxon>
        <taxon>Trichloromonadaceae</taxon>
        <taxon>Trichloromonas</taxon>
    </lineage>
</organism>
<evidence type="ECO:0000313" key="3">
    <source>
        <dbReference type="Proteomes" id="UP000317155"/>
    </source>
</evidence>
<protein>
    <submittedName>
        <fullName evidence="2">Glycosyltransferase</fullName>
    </submittedName>
</protein>
<evidence type="ECO:0000313" key="2">
    <source>
        <dbReference type="EMBL" id="TRO82736.1"/>
    </source>
</evidence>
<dbReference type="SUPFAM" id="SSF53448">
    <property type="entry name" value="Nucleotide-diphospho-sugar transferases"/>
    <property type="match status" value="1"/>
</dbReference>
<dbReference type="Proteomes" id="UP000317155">
    <property type="component" value="Unassembled WGS sequence"/>
</dbReference>
<dbReference type="InterPro" id="IPR029044">
    <property type="entry name" value="Nucleotide-diphossugar_trans"/>
</dbReference>
<sequence>MSNQTVSVVIPSYNHHRYVLQAIESVLAQTWSQVDLIVIDDGSSDGSAELIQTFWEERGGFTYLRRENRGLIQTLNQGLELAKGQYFCELASDDYLPVDSLEKRATFLNNHQDCVAVFADGYMVWDERETSDRFLDEKRRRLFDQKDPIPDLLRGTLPVFATGMFLTSTLKEIGGFDCETFRYYEDLEMPVRLCQKGKVGFLDEPVFFRRDHETNTSRVTRHIRAEKVRCFDKFAKDPSLYSYRTLISHCLRRHYLSLGRYLHQGHGTAQEKEVFRGAWNFVWRDPRLVWYLLNIK</sequence>
<accession>A0A550JHS0</accession>
<feature type="domain" description="Glycosyltransferase 2-like" evidence="1">
    <location>
        <begin position="7"/>
        <end position="147"/>
    </location>
</feature>
<dbReference type="GO" id="GO:0016740">
    <property type="term" value="F:transferase activity"/>
    <property type="evidence" value="ECO:0007669"/>
    <property type="project" value="UniProtKB-KW"/>
</dbReference>
<dbReference type="OrthoDB" id="5394435at2"/>
<reference evidence="2 3" key="1">
    <citation type="submission" date="2019-07" db="EMBL/GenBank/DDBJ databases">
        <title>Insights of Desulfuromonas acetexigens electromicrobiology.</title>
        <authorList>
            <person name="Katuri K."/>
            <person name="Sapireddy V."/>
            <person name="Shaw D.R."/>
            <person name="Saikaly P."/>
        </authorList>
    </citation>
    <scope>NUCLEOTIDE SEQUENCE [LARGE SCALE GENOMIC DNA]</scope>
    <source>
        <strain evidence="2 3">2873</strain>
    </source>
</reference>
<keyword evidence="3" id="KW-1185">Reference proteome</keyword>
<comment type="caution">
    <text evidence="2">The sequence shown here is derived from an EMBL/GenBank/DDBJ whole genome shotgun (WGS) entry which is preliminary data.</text>
</comment>
<dbReference type="RefSeq" id="WP_092056992.1">
    <property type="nucleotide sequence ID" value="NZ_FOJJ01000023.1"/>
</dbReference>
<evidence type="ECO:0000259" key="1">
    <source>
        <dbReference type="Pfam" id="PF00535"/>
    </source>
</evidence>
<dbReference type="InterPro" id="IPR001173">
    <property type="entry name" value="Glyco_trans_2-like"/>
</dbReference>
<name>A0A550JHS0_9BACT</name>